<accession>A0ABT4QLH1</accession>
<comment type="cofactor">
    <cofactor evidence="1">
        <name>Mg(2+)</name>
        <dbReference type="ChEBI" id="CHEBI:18420"/>
    </cofactor>
</comment>
<dbReference type="RefSeq" id="WP_269886251.1">
    <property type="nucleotide sequence ID" value="NZ_JAQAGZ010000049.1"/>
</dbReference>
<dbReference type="Pfam" id="PF00293">
    <property type="entry name" value="NUDIX"/>
    <property type="match status" value="1"/>
</dbReference>
<comment type="caution">
    <text evidence="4">The sequence shown here is derived from an EMBL/GenBank/DDBJ whole genome shotgun (WGS) entry which is preliminary data.</text>
</comment>
<evidence type="ECO:0000259" key="3">
    <source>
        <dbReference type="Pfam" id="PF00293"/>
    </source>
</evidence>
<dbReference type="PROSITE" id="PS00893">
    <property type="entry name" value="NUDIX_BOX"/>
    <property type="match status" value="1"/>
</dbReference>
<evidence type="ECO:0000313" key="5">
    <source>
        <dbReference type="Proteomes" id="UP001527882"/>
    </source>
</evidence>
<dbReference type="InterPro" id="IPR020084">
    <property type="entry name" value="NUDIX_hydrolase_CS"/>
</dbReference>
<dbReference type="Proteomes" id="UP001527882">
    <property type="component" value="Unassembled WGS sequence"/>
</dbReference>
<evidence type="ECO:0000256" key="2">
    <source>
        <dbReference type="ARBA" id="ARBA00022801"/>
    </source>
</evidence>
<proteinExistence type="predicted"/>
<keyword evidence="5" id="KW-1185">Reference proteome</keyword>
<organism evidence="4 5">
    <name type="scientific">Paenibacillus gyeongsangnamensis</name>
    <dbReference type="NCBI Taxonomy" id="3388067"/>
    <lineage>
        <taxon>Bacteria</taxon>
        <taxon>Bacillati</taxon>
        <taxon>Bacillota</taxon>
        <taxon>Bacilli</taxon>
        <taxon>Bacillales</taxon>
        <taxon>Paenibacillaceae</taxon>
        <taxon>Paenibacillus</taxon>
    </lineage>
</organism>
<reference evidence="4 5" key="1">
    <citation type="submission" date="2022-12" db="EMBL/GenBank/DDBJ databases">
        <title>Draft genome sequence of Paenibacillus sp. dW9.</title>
        <authorList>
            <person name="Choi E.-W."/>
            <person name="Kim D.-U."/>
        </authorList>
    </citation>
    <scope>NUCLEOTIDE SEQUENCE [LARGE SCALE GENOMIC DNA]</scope>
    <source>
        <strain evidence="5">dW9</strain>
    </source>
</reference>
<dbReference type="PANTHER" id="PTHR43046">
    <property type="entry name" value="GDP-MANNOSE MANNOSYL HYDROLASE"/>
    <property type="match status" value="1"/>
</dbReference>
<gene>
    <name evidence="4" type="ORF">O9H85_36520</name>
</gene>
<dbReference type="InterPro" id="IPR000086">
    <property type="entry name" value="NUDIX_hydrolase_dom"/>
</dbReference>
<evidence type="ECO:0000313" key="4">
    <source>
        <dbReference type="EMBL" id="MCZ8517719.1"/>
    </source>
</evidence>
<dbReference type="Gene3D" id="3.90.79.10">
    <property type="entry name" value="Nucleoside Triphosphate Pyrophosphohydrolase"/>
    <property type="match status" value="1"/>
</dbReference>
<name>A0ABT4QLH1_9BACL</name>
<feature type="domain" description="Nudix hydrolase" evidence="3">
    <location>
        <begin position="7"/>
        <end position="67"/>
    </location>
</feature>
<dbReference type="SUPFAM" id="SSF55811">
    <property type="entry name" value="Nudix"/>
    <property type="match status" value="1"/>
</dbReference>
<dbReference type="EMBL" id="JAQAGZ010000049">
    <property type="protein sequence ID" value="MCZ8517719.1"/>
    <property type="molecule type" value="Genomic_DNA"/>
</dbReference>
<protein>
    <submittedName>
        <fullName evidence="4">NUDIX domain-containing protein</fullName>
    </submittedName>
</protein>
<dbReference type="InterPro" id="IPR015797">
    <property type="entry name" value="NUDIX_hydrolase-like_dom_sf"/>
</dbReference>
<evidence type="ECO:0000256" key="1">
    <source>
        <dbReference type="ARBA" id="ARBA00001946"/>
    </source>
</evidence>
<keyword evidence="2" id="KW-0378">Hydrolase</keyword>
<sequence length="67" mass="7588">MRCGIKGIVISNNKLLTIKKYDEQFGADFTLPGGGQEHGENLIEALKREFLEEVGCQIEVKQFRFLS</sequence>
<dbReference type="PANTHER" id="PTHR43046:SF14">
    <property type="entry name" value="MUTT_NUDIX FAMILY PROTEIN"/>
    <property type="match status" value="1"/>
</dbReference>